<protein>
    <submittedName>
        <fullName evidence="2">Uncharacterized protein</fullName>
    </submittedName>
</protein>
<sequence length="110" mass="12852">MEEDLQQSQNEPNLYSSHDEYPIQNHHSIKKIVSSSLTQQMNSLKINTSSSRRISKSKANGKLKYHKNINKKKESSQHQDSQKEETQFDLYTQEYKQIQVCSFPSTPSLY</sequence>
<feature type="compositionally biased region" description="Polar residues" evidence="1">
    <location>
        <begin position="43"/>
        <end position="52"/>
    </location>
</feature>
<evidence type="ECO:0000313" key="3">
    <source>
        <dbReference type="Proteomes" id="UP000688137"/>
    </source>
</evidence>
<feature type="compositionally biased region" description="Basic residues" evidence="1">
    <location>
        <begin position="53"/>
        <end position="70"/>
    </location>
</feature>
<comment type="caution">
    <text evidence="2">The sequence shown here is derived from an EMBL/GenBank/DDBJ whole genome shotgun (WGS) entry which is preliminary data.</text>
</comment>
<keyword evidence="3" id="KW-1185">Reference proteome</keyword>
<feature type="compositionally biased region" description="Polar residues" evidence="1">
    <location>
        <begin position="1"/>
        <end position="16"/>
    </location>
</feature>
<gene>
    <name evidence="2" type="ORF">PPRIM_AZ9-3.1.T0360028</name>
</gene>
<organism evidence="2 3">
    <name type="scientific">Paramecium primaurelia</name>
    <dbReference type="NCBI Taxonomy" id="5886"/>
    <lineage>
        <taxon>Eukaryota</taxon>
        <taxon>Sar</taxon>
        <taxon>Alveolata</taxon>
        <taxon>Ciliophora</taxon>
        <taxon>Intramacronucleata</taxon>
        <taxon>Oligohymenophorea</taxon>
        <taxon>Peniculida</taxon>
        <taxon>Parameciidae</taxon>
        <taxon>Paramecium</taxon>
    </lineage>
</organism>
<evidence type="ECO:0000313" key="2">
    <source>
        <dbReference type="EMBL" id="CAD8064243.1"/>
    </source>
</evidence>
<evidence type="ECO:0000256" key="1">
    <source>
        <dbReference type="SAM" id="MobiDB-lite"/>
    </source>
</evidence>
<feature type="compositionally biased region" description="Basic and acidic residues" evidence="1">
    <location>
        <begin position="71"/>
        <end position="86"/>
    </location>
</feature>
<dbReference type="AlphaFoldDB" id="A0A8S1LF99"/>
<proteinExistence type="predicted"/>
<feature type="region of interest" description="Disordered" evidence="1">
    <location>
        <begin position="43"/>
        <end position="87"/>
    </location>
</feature>
<dbReference type="Proteomes" id="UP000688137">
    <property type="component" value="Unassembled WGS sequence"/>
</dbReference>
<dbReference type="EMBL" id="CAJJDM010000035">
    <property type="protein sequence ID" value="CAD8064243.1"/>
    <property type="molecule type" value="Genomic_DNA"/>
</dbReference>
<reference evidence="2" key="1">
    <citation type="submission" date="2021-01" db="EMBL/GenBank/DDBJ databases">
        <authorList>
            <consortium name="Genoscope - CEA"/>
            <person name="William W."/>
        </authorList>
    </citation>
    <scope>NUCLEOTIDE SEQUENCE</scope>
</reference>
<feature type="region of interest" description="Disordered" evidence="1">
    <location>
        <begin position="1"/>
        <end position="27"/>
    </location>
</feature>
<accession>A0A8S1LF99</accession>
<name>A0A8S1LF99_PARPR</name>